<comment type="caution">
    <text evidence="1">The sequence shown here is derived from an EMBL/GenBank/DDBJ whole genome shotgun (WGS) entry which is preliminary data.</text>
</comment>
<name>A0A1Q9F7Q8_SYMMI</name>
<keyword evidence="2" id="KW-1185">Reference proteome</keyword>
<proteinExistence type="predicted"/>
<dbReference type="AlphaFoldDB" id="A0A1Q9F7Q8"/>
<evidence type="ECO:0000313" key="1">
    <source>
        <dbReference type="EMBL" id="OLQ15697.1"/>
    </source>
</evidence>
<accession>A0A1Q9F7Q8</accession>
<organism evidence="1 2">
    <name type="scientific">Symbiodinium microadriaticum</name>
    <name type="common">Dinoflagellate</name>
    <name type="synonym">Zooxanthella microadriatica</name>
    <dbReference type="NCBI Taxonomy" id="2951"/>
    <lineage>
        <taxon>Eukaryota</taxon>
        <taxon>Sar</taxon>
        <taxon>Alveolata</taxon>
        <taxon>Dinophyceae</taxon>
        <taxon>Suessiales</taxon>
        <taxon>Symbiodiniaceae</taxon>
        <taxon>Symbiodinium</taxon>
    </lineage>
</organism>
<dbReference type="Proteomes" id="UP000186817">
    <property type="component" value="Unassembled WGS sequence"/>
</dbReference>
<protein>
    <submittedName>
        <fullName evidence="1">Uncharacterized protein</fullName>
    </submittedName>
</protein>
<dbReference type="EMBL" id="LSRX01000001">
    <property type="protein sequence ID" value="OLQ15697.1"/>
    <property type="molecule type" value="Genomic_DNA"/>
</dbReference>
<reference evidence="1 2" key="1">
    <citation type="submission" date="2016-02" db="EMBL/GenBank/DDBJ databases">
        <title>Genome analysis of coral dinoflagellate symbionts highlights evolutionary adaptations to a symbiotic lifestyle.</title>
        <authorList>
            <person name="Aranda M."/>
            <person name="Li Y."/>
            <person name="Liew Y.J."/>
            <person name="Baumgarten S."/>
            <person name="Simakov O."/>
            <person name="Wilson M."/>
            <person name="Piel J."/>
            <person name="Ashoor H."/>
            <person name="Bougouffa S."/>
            <person name="Bajic V.B."/>
            <person name="Ryu T."/>
            <person name="Ravasi T."/>
            <person name="Bayer T."/>
            <person name="Micklem G."/>
            <person name="Kim H."/>
            <person name="Bhak J."/>
            <person name="Lajeunesse T.C."/>
            <person name="Voolstra C.R."/>
        </authorList>
    </citation>
    <scope>NUCLEOTIDE SEQUENCE [LARGE SCALE GENOMIC DNA]</scope>
    <source>
        <strain evidence="1 2">CCMP2467</strain>
    </source>
</reference>
<dbReference type="OrthoDB" id="407127at2759"/>
<sequence>MLLCRLRPAALGRRDVSQQLEVKDAVAEMLLRLERGVSQDEHGQRFACELHLASVPVIPGPRLAAVACQKLGPTWAFPSFGRCHLVTQDVQSLGQEDLDLAVREAIFSTVAAARAEGFHVQVCRHDLFHGHLFRGERGEVGILLHACEYPSQNDDFPVNLGFCQADTQVKYEDTVMQHRNILLLFSRRLRAFVLDAESDCVKALIPEYARKPMYTLYEDTLGEPLADMYFLSSEEKLGWVQRRSSKVHL</sequence>
<evidence type="ECO:0000313" key="2">
    <source>
        <dbReference type="Proteomes" id="UP000186817"/>
    </source>
</evidence>
<dbReference type="PANTHER" id="PTHR35759:SF1">
    <property type="entry name" value="OS07G0673000 PROTEIN"/>
    <property type="match status" value="1"/>
</dbReference>
<gene>
    <name evidence="1" type="ORF">AK812_SmicGene54</name>
</gene>
<dbReference type="PANTHER" id="PTHR35759">
    <property type="entry name" value="BNAA09G03860D PROTEIN"/>
    <property type="match status" value="1"/>
</dbReference>